<keyword evidence="7" id="KW-1185">Reference proteome</keyword>
<dbReference type="PANTHER" id="PTHR10317">
    <property type="entry name" value="EUKARYOTIC TRANSLATION INITIATION FACTOR 3 SUBUNIT E"/>
    <property type="match status" value="1"/>
</dbReference>
<dbReference type="InterPro" id="IPR016650">
    <property type="entry name" value="eIF3e"/>
</dbReference>
<protein>
    <submittedName>
        <fullName evidence="5">Eukaryotic translation initiation factor 3 subunit E</fullName>
    </submittedName>
</protein>
<dbReference type="SUPFAM" id="SSF46785">
    <property type="entry name" value="Winged helix' DNA-binding domain"/>
    <property type="match status" value="1"/>
</dbReference>
<name>A0A1R1PLC9_ZANCU</name>
<evidence type="ECO:0000259" key="4">
    <source>
        <dbReference type="PROSITE" id="PS50250"/>
    </source>
</evidence>
<sequence>MVKDLYDFGNFHYSCGNYGGSADLLFHFSVLSTDNDLVLQAMWGKLASEILVGDWELAYEDINRLKESIDKMANRDPAGQLQKRVWLLHWALFVFFNHPNGRDGIVDMMLMPQYSNTIMNACPWLIRYLIAAVIINRRRRNLIKDVVKIVANCSYMYSDPLTEFITSLYIDFDFEAASEKIKLCETVLDNDFFLTGATDDFVDCARLYFAEIYCKIHSKINLTALASRLNMAQEEGEKWIVKLIRDSRIDAKVDLKDNFVIINPQPNPVPQQIIEKSKFLMFRSQVLNGAIDKREAALKAASSSNSNSNTSSAS</sequence>
<keyword evidence="3" id="KW-0648">Protein biosynthesis</keyword>
<dbReference type="InterPro" id="IPR000717">
    <property type="entry name" value="PCI_dom"/>
</dbReference>
<evidence type="ECO:0000256" key="1">
    <source>
        <dbReference type="ARBA" id="ARBA00022490"/>
    </source>
</evidence>
<dbReference type="InterPro" id="IPR036390">
    <property type="entry name" value="WH_DNA-bd_sf"/>
</dbReference>
<dbReference type="EMBL" id="LSSK01000384">
    <property type="protein sequence ID" value="OMH83533.1"/>
    <property type="molecule type" value="Genomic_DNA"/>
</dbReference>
<keyword evidence="2 5" id="KW-0396">Initiation factor</keyword>
<evidence type="ECO:0000256" key="2">
    <source>
        <dbReference type="ARBA" id="ARBA00022540"/>
    </source>
</evidence>
<evidence type="ECO:0000313" key="7">
    <source>
        <dbReference type="Proteomes" id="UP000188320"/>
    </source>
</evidence>
<comment type="caution">
    <text evidence="5">The sequence shown here is derived from an EMBL/GenBank/DDBJ whole genome shotgun (WGS) entry which is preliminary data.</text>
</comment>
<keyword evidence="1" id="KW-0963">Cytoplasm</keyword>
<reference evidence="7" key="1">
    <citation type="submission" date="2017-01" db="EMBL/GenBank/DDBJ databases">
        <authorList>
            <person name="Wang Y."/>
            <person name="White M."/>
            <person name="Kvist S."/>
            <person name="Moncalvo J.-M."/>
        </authorList>
    </citation>
    <scope>NUCLEOTIDE SEQUENCE [LARGE SCALE GENOMIC DNA]</scope>
    <source>
        <strain evidence="7">COL-18-3</strain>
    </source>
</reference>
<dbReference type="AlphaFoldDB" id="A0A1R1PLC9"/>
<evidence type="ECO:0000313" key="6">
    <source>
        <dbReference type="EMBL" id="OMH83533.1"/>
    </source>
</evidence>
<evidence type="ECO:0000313" key="5">
    <source>
        <dbReference type="EMBL" id="OMH81765.1"/>
    </source>
</evidence>
<dbReference type="CDD" id="cd21378">
    <property type="entry name" value="eIF3E"/>
    <property type="match status" value="1"/>
</dbReference>
<evidence type="ECO:0000256" key="3">
    <source>
        <dbReference type="ARBA" id="ARBA00022917"/>
    </source>
</evidence>
<organism evidence="5 7">
    <name type="scientific">Zancudomyces culisetae</name>
    <name type="common">Gut fungus</name>
    <name type="synonym">Smittium culisetae</name>
    <dbReference type="NCBI Taxonomy" id="1213189"/>
    <lineage>
        <taxon>Eukaryota</taxon>
        <taxon>Fungi</taxon>
        <taxon>Fungi incertae sedis</taxon>
        <taxon>Zoopagomycota</taxon>
        <taxon>Kickxellomycotina</taxon>
        <taxon>Harpellomycetes</taxon>
        <taxon>Harpellales</taxon>
        <taxon>Legeriomycetaceae</taxon>
        <taxon>Zancudomyces</taxon>
    </lineage>
</organism>
<dbReference type="Pfam" id="PF01399">
    <property type="entry name" value="PCI"/>
    <property type="match status" value="1"/>
</dbReference>
<feature type="domain" description="PCI" evidence="4">
    <location>
        <begin position="94"/>
        <end position="267"/>
    </location>
</feature>
<dbReference type="OrthoDB" id="417252at2759"/>
<dbReference type="Proteomes" id="UP000188320">
    <property type="component" value="Unassembled WGS sequence"/>
</dbReference>
<dbReference type="EMBL" id="LSSK01000829">
    <property type="protein sequence ID" value="OMH81765.1"/>
    <property type="molecule type" value="Genomic_DNA"/>
</dbReference>
<dbReference type="PROSITE" id="PS50250">
    <property type="entry name" value="PCI"/>
    <property type="match status" value="1"/>
</dbReference>
<proteinExistence type="predicted"/>
<dbReference type="GO" id="GO:0003743">
    <property type="term" value="F:translation initiation factor activity"/>
    <property type="evidence" value="ECO:0007669"/>
    <property type="project" value="UniProtKB-KW"/>
</dbReference>
<gene>
    <name evidence="6" type="ORF">AX774_g2960</name>
    <name evidence="5" type="ORF">AX774_g4776</name>
</gene>
<dbReference type="GO" id="GO:0005852">
    <property type="term" value="C:eukaryotic translation initiation factor 3 complex"/>
    <property type="evidence" value="ECO:0007669"/>
    <property type="project" value="InterPro"/>
</dbReference>
<reference evidence="5" key="2">
    <citation type="submission" date="2017-01" db="EMBL/GenBank/DDBJ databases">
        <authorList>
            <person name="Mah S.A."/>
            <person name="Swanson W.J."/>
            <person name="Moy G.W."/>
            <person name="Vacquier V.D."/>
        </authorList>
    </citation>
    <scope>NUCLEOTIDE SEQUENCE [LARGE SCALE GENOMIC DNA]</scope>
    <source>
        <strain evidence="5">COL-18-3</strain>
    </source>
</reference>
<accession>A0A1R1PLC9</accession>